<proteinExistence type="predicted"/>
<feature type="domain" description="WH2" evidence="2">
    <location>
        <begin position="460"/>
        <end position="475"/>
    </location>
</feature>
<name>A0ABM1D2P0_CERSS</name>
<dbReference type="InterPro" id="IPR003124">
    <property type="entry name" value="WH2_dom"/>
</dbReference>
<dbReference type="GeneID" id="106802488"/>
<reference evidence="5" key="1">
    <citation type="submission" date="2025-08" db="UniProtKB">
        <authorList>
            <consortium name="RefSeq"/>
        </authorList>
    </citation>
    <scope>IDENTIFICATION</scope>
</reference>
<evidence type="ECO:0000259" key="2">
    <source>
        <dbReference type="PROSITE" id="PS51082"/>
    </source>
</evidence>
<evidence type="ECO:0000256" key="1">
    <source>
        <dbReference type="SAM" id="MobiDB-lite"/>
    </source>
</evidence>
<feature type="compositionally biased region" description="Polar residues" evidence="1">
    <location>
        <begin position="682"/>
        <end position="692"/>
    </location>
</feature>
<dbReference type="PROSITE" id="PS51082">
    <property type="entry name" value="WH2"/>
    <property type="match status" value="1"/>
</dbReference>
<feature type="region of interest" description="Disordered" evidence="1">
    <location>
        <begin position="475"/>
        <end position="736"/>
    </location>
</feature>
<dbReference type="PANTHER" id="PTHR46345:SF5">
    <property type="entry name" value="INVERTED FORMIN-2"/>
    <property type="match status" value="1"/>
</dbReference>
<evidence type="ECO:0000259" key="3">
    <source>
        <dbReference type="PROSITE" id="PS51444"/>
    </source>
</evidence>
<feature type="region of interest" description="Disordered" evidence="1">
    <location>
        <begin position="414"/>
        <end position="452"/>
    </location>
</feature>
<evidence type="ECO:0000313" key="5">
    <source>
        <dbReference type="RefSeq" id="XP_014646071.1"/>
    </source>
</evidence>
<feature type="domain" description="FH2" evidence="3">
    <location>
        <begin position="42"/>
        <end position="432"/>
    </location>
</feature>
<evidence type="ECO:0000313" key="4">
    <source>
        <dbReference type="Proteomes" id="UP000694910"/>
    </source>
</evidence>
<dbReference type="PANTHER" id="PTHR46345">
    <property type="entry name" value="INVERTED FORMIN-2"/>
    <property type="match status" value="1"/>
</dbReference>
<feature type="compositionally biased region" description="Basic residues" evidence="1">
    <location>
        <begin position="697"/>
        <end position="714"/>
    </location>
</feature>
<gene>
    <name evidence="5" type="primary">LOC106802488</name>
</gene>
<feature type="compositionally biased region" description="Acidic residues" evidence="1">
    <location>
        <begin position="657"/>
        <end position="667"/>
    </location>
</feature>
<dbReference type="Gene3D" id="1.20.58.2220">
    <property type="entry name" value="Formin, FH2 domain"/>
    <property type="match status" value="1"/>
</dbReference>
<protein>
    <submittedName>
        <fullName evidence="5">Inverted formin-2-like</fullName>
    </submittedName>
</protein>
<dbReference type="SMART" id="SM00498">
    <property type="entry name" value="FH2"/>
    <property type="match status" value="1"/>
</dbReference>
<dbReference type="PROSITE" id="PS51444">
    <property type="entry name" value="FH2"/>
    <property type="match status" value="1"/>
</dbReference>
<keyword evidence="4" id="KW-1185">Reference proteome</keyword>
<dbReference type="InterPro" id="IPR042201">
    <property type="entry name" value="FH2_Formin_sf"/>
</dbReference>
<organism evidence="4 5">
    <name type="scientific">Ceratotherium simum simum</name>
    <name type="common">Southern white rhinoceros</name>
    <dbReference type="NCBI Taxonomy" id="73337"/>
    <lineage>
        <taxon>Eukaryota</taxon>
        <taxon>Metazoa</taxon>
        <taxon>Chordata</taxon>
        <taxon>Craniata</taxon>
        <taxon>Vertebrata</taxon>
        <taxon>Euteleostomi</taxon>
        <taxon>Mammalia</taxon>
        <taxon>Eutheria</taxon>
        <taxon>Laurasiatheria</taxon>
        <taxon>Perissodactyla</taxon>
        <taxon>Rhinocerotidae</taxon>
        <taxon>Ceratotherium</taxon>
    </lineage>
</organism>
<dbReference type="Proteomes" id="UP000694910">
    <property type="component" value="Unplaced"/>
</dbReference>
<dbReference type="SUPFAM" id="SSF101447">
    <property type="entry name" value="Formin homology 2 domain (FH2 domain)"/>
    <property type="match status" value="1"/>
</dbReference>
<dbReference type="RefSeq" id="XP_014646071.1">
    <property type="nucleotide sequence ID" value="XM_014790585.1"/>
</dbReference>
<dbReference type="CDD" id="cd22061">
    <property type="entry name" value="WH2_INF2"/>
    <property type="match status" value="1"/>
</dbReference>
<dbReference type="InterPro" id="IPR015425">
    <property type="entry name" value="FH2_Formin"/>
</dbReference>
<accession>A0ABM1D2P0</accession>
<sequence length="736" mass="80283">MGCPPPPPPLPGTSGPAVVDGVEEVIVAQVDHGLGSAWVPSHRRVNPPTLRMKKLNWQKLPSNVARERSSMWSSLSSPGAEVVEPDFSSIERLFSFPVAKPKEPAVAQTRKEPKEITFLDSKKSLSLNIFLKQFKCSNEEVTAMIRAGDTTKFDVEVLKQLLKLLPEKHEIENLRSFTEDPAKLAVADQFYVLLLDVPCYQLRVECMLLCEGTAVVLDMVRPKAQLVLAACKSLLTSHQLPVFCQLILKIGNFLNYGSHTGDADGFKISTLLKLTETKSQQSRVTLLHHVLEEVEKSHPDLLQLPQDLEQPSQAAGINLEIIHSESSTNLKKLLEMERKVSSSIPEVQEQYAQRLQASIAGSQALEEVFQAIEQKKLELADYLCEDAQQLSLEDTFSTMKTFRDLFLRALKENKDRKEQAAKAERRKQQLAEEEARRPRNEDGKPVRKGGRKQEEVCVIDALLADIRKGFQLRKTARGRGDADGGSKAAAAEPPRDRAPVATSDPTGGPKAGTSCPASKPIVDTPVATEPQGWDLMDATAPSPPPAEDPSEEGGPGPLERRSSWYIDACDFLAMEDPQGPQPSAEACSVGLGDTRALKPLQFSSDKPPGAMGSSQDTEDPTAPRGAHQAEADSTGEGPEDAAAHGCDASFPATVPGEDGDRDEEDTAPDSALDTSLDKSFSEDTVTDSSGSGTLPRARGRASKGPGKRRKQRSRRIQEEVAPDTDDNKTKRFCVIQ</sequence>
<dbReference type="Pfam" id="PF02181">
    <property type="entry name" value="FH2"/>
    <property type="match status" value="1"/>
</dbReference>
<dbReference type="Pfam" id="PF02205">
    <property type="entry name" value="WH2"/>
    <property type="match status" value="1"/>
</dbReference>